<evidence type="ECO:0000256" key="5">
    <source>
        <dbReference type="ARBA" id="ARBA00022723"/>
    </source>
</evidence>
<keyword evidence="3 11" id="KW-0645">Protease</keyword>
<evidence type="ECO:0000256" key="8">
    <source>
        <dbReference type="ARBA" id="ARBA00022989"/>
    </source>
</evidence>
<dbReference type="Gene3D" id="3.30.2010.10">
    <property type="entry name" value="Metalloproteases ('zincins'), catalytic domain"/>
    <property type="match status" value="1"/>
</dbReference>
<evidence type="ECO:0000256" key="4">
    <source>
        <dbReference type="ARBA" id="ARBA00022692"/>
    </source>
</evidence>
<evidence type="ECO:0000256" key="1">
    <source>
        <dbReference type="ARBA" id="ARBA00004651"/>
    </source>
</evidence>
<evidence type="ECO:0000256" key="2">
    <source>
        <dbReference type="ARBA" id="ARBA00022475"/>
    </source>
</evidence>
<feature type="domain" description="Peptidase M48" evidence="13">
    <location>
        <begin position="86"/>
        <end position="288"/>
    </location>
</feature>
<comment type="similarity">
    <text evidence="11">Belongs to the peptidase M48 family.</text>
</comment>
<keyword evidence="6 11" id="KW-0378">Hydrolase</keyword>
<dbReference type="PANTHER" id="PTHR43221">
    <property type="entry name" value="PROTEASE HTPX"/>
    <property type="match status" value="1"/>
</dbReference>
<feature type="transmembrane region" description="Helical" evidence="12">
    <location>
        <begin position="49"/>
        <end position="66"/>
    </location>
</feature>
<keyword evidence="2" id="KW-1003">Cell membrane</keyword>
<dbReference type="InterPro" id="IPR001915">
    <property type="entry name" value="Peptidase_M48"/>
</dbReference>
<sequence>MAFASTDGAVAGLRRRHKIGNLVQSLLLLCGMVLMLALCGWILAGADGLVWALVGGGVSLLLSPRLSPRVILGMFGARRLSYADAPRLFETVGAIARRAGLPAPPELWYIASPTLNAFAVGRRRQSAIAVTDGLLRSLDLRELAGVLAHEISHIRNNDLAVMGLADTVTNLTRLMSLFGIALLIVNLPLLVMQPEAMPWLLILLLIAAPWGGALMQLALARTREFDADLDAAHLTGDPEGIATALARIDGLQRGPWEGIRFPGRRAQAIPSLLRTHPHTEERVRRLMELGAGRRTPQPAFPGLDRTPLPLVLPRAVRRPRYRLGGYWY</sequence>
<evidence type="ECO:0000256" key="9">
    <source>
        <dbReference type="ARBA" id="ARBA00023049"/>
    </source>
</evidence>
<protein>
    <submittedName>
        <fullName evidence="14">Heat shock protein HtpX</fullName>
        <ecNumber evidence="14">3.4.24.-</ecNumber>
    </submittedName>
</protein>
<dbReference type="EC" id="3.4.24.-" evidence="14"/>
<comment type="subcellular location">
    <subcellularLocation>
        <location evidence="1">Cell membrane</location>
        <topology evidence="1">Multi-pass membrane protein</topology>
    </subcellularLocation>
</comment>
<feature type="transmembrane region" description="Helical" evidence="12">
    <location>
        <begin position="22"/>
        <end position="43"/>
    </location>
</feature>
<dbReference type="RefSeq" id="WP_209762683.1">
    <property type="nucleotide sequence ID" value="NZ_JAGINP010000001.1"/>
</dbReference>
<keyword evidence="8 12" id="KW-1133">Transmembrane helix</keyword>
<evidence type="ECO:0000259" key="13">
    <source>
        <dbReference type="Pfam" id="PF01435"/>
    </source>
</evidence>
<dbReference type="GO" id="GO:0016787">
    <property type="term" value="F:hydrolase activity"/>
    <property type="evidence" value="ECO:0007669"/>
    <property type="project" value="UniProtKB-KW"/>
</dbReference>
<feature type="transmembrane region" description="Helical" evidence="12">
    <location>
        <begin position="197"/>
        <end position="219"/>
    </location>
</feature>
<keyword evidence="5" id="KW-0479">Metal-binding</keyword>
<evidence type="ECO:0000256" key="3">
    <source>
        <dbReference type="ARBA" id="ARBA00022670"/>
    </source>
</evidence>
<keyword evidence="14" id="KW-0346">Stress response</keyword>
<dbReference type="Pfam" id="PF01435">
    <property type="entry name" value="Peptidase_M48"/>
    <property type="match status" value="1"/>
</dbReference>
<evidence type="ECO:0000313" key="14">
    <source>
        <dbReference type="EMBL" id="MBP2290519.1"/>
    </source>
</evidence>
<proteinExistence type="inferred from homology"/>
<keyword evidence="10 12" id="KW-0472">Membrane</keyword>
<evidence type="ECO:0000256" key="12">
    <source>
        <dbReference type="SAM" id="Phobius"/>
    </source>
</evidence>
<feature type="transmembrane region" description="Helical" evidence="12">
    <location>
        <begin position="171"/>
        <end position="191"/>
    </location>
</feature>
<reference evidence="14 15" key="1">
    <citation type="submission" date="2021-03" db="EMBL/GenBank/DDBJ databases">
        <title>Genomic Encyclopedia of Type Strains, Phase III (KMG-III): the genomes of soil and plant-associated and newly described type strains.</title>
        <authorList>
            <person name="Whitman W."/>
        </authorList>
    </citation>
    <scope>NUCLEOTIDE SEQUENCE [LARGE SCALE GENOMIC DNA]</scope>
    <source>
        <strain evidence="14 15">IMMIB AFH-6</strain>
    </source>
</reference>
<evidence type="ECO:0000256" key="6">
    <source>
        <dbReference type="ARBA" id="ARBA00022801"/>
    </source>
</evidence>
<evidence type="ECO:0000256" key="11">
    <source>
        <dbReference type="RuleBase" id="RU003983"/>
    </source>
</evidence>
<dbReference type="CDD" id="cd07339">
    <property type="entry name" value="M48B_HtpX_like"/>
    <property type="match status" value="1"/>
</dbReference>
<comment type="cofactor">
    <cofactor evidence="11">
        <name>Zn(2+)</name>
        <dbReference type="ChEBI" id="CHEBI:29105"/>
    </cofactor>
    <text evidence="11">Binds 1 zinc ion per subunit.</text>
</comment>
<keyword evidence="15" id="KW-1185">Reference proteome</keyword>
<dbReference type="Proteomes" id="UP000781958">
    <property type="component" value="Unassembled WGS sequence"/>
</dbReference>
<dbReference type="EMBL" id="JAGINP010000001">
    <property type="protein sequence ID" value="MBP2290519.1"/>
    <property type="molecule type" value="Genomic_DNA"/>
</dbReference>
<gene>
    <name evidence="14" type="ORF">J2851_000256</name>
</gene>
<keyword evidence="7 11" id="KW-0862">Zinc</keyword>
<dbReference type="InterPro" id="IPR050083">
    <property type="entry name" value="HtpX_protease"/>
</dbReference>
<dbReference type="PANTHER" id="PTHR43221:SF1">
    <property type="entry name" value="PROTEASE HTPX"/>
    <property type="match status" value="1"/>
</dbReference>
<evidence type="ECO:0000256" key="10">
    <source>
        <dbReference type="ARBA" id="ARBA00023136"/>
    </source>
</evidence>
<name>A0ABS4SD85_9PROT</name>
<keyword evidence="4 12" id="KW-0812">Transmembrane</keyword>
<evidence type="ECO:0000313" key="15">
    <source>
        <dbReference type="Proteomes" id="UP000781958"/>
    </source>
</evidence>
<keyword evidence="9 11" id="KW-0482">Metalloprotease</keyword>
<accession>A0ABS4SD85</accession>
<evidence type="ECO:0000256" key="7">
    <source>
        <dbReference type="ARBA" id="ARBA00022833"/>
    </source>
</evidence>
<organism evidence="14 15">
    <name type="scientific">Azospirillum rugosum</name>
    <dbReference type="NCBI Taxonomy" id="416170"/>
    <lineage>
        <taxon>Bacteria</taxon>
        <taxon>Pseudomonadati</taxon>
        <taxon>Pseudomonadota</taxon>
        <taxon>Alphaproteobacteria</taxon>
        <taxon>Rhodospirillales</taxon>
        <taxon>Azospirillaceae</taxon>
        <taxon>Azospirillum</taxon>
    </lineage>
</organism>
<comment type="caution">
    <text evidence="14">The sequence shown here is derived from an EMBL/GenBank/DDBJ whole genome shotgun (WGS) entry which is preliminary data.</text>
</comment>